<proteinExistence type="inferred from homology"/>
<feature type="binding site" evidence="12">
    <location>
        <begin position="255"/>
        <end position="256"/>
    </location>
    <ligand>
        <name>ATP</name>
        <dbReference type="ChEBI" id="CHEBI:30616"/>
    </ligand>
</feature>
<keyword evidence="8 12" id="KW-0067">ATP-binding</keyword>
<evidence type="ECO:0000256" key="6">
    <source>
        <dbReference type="ARBA" id="ARBA00022741"/>
    </source>
</evidence>
<evidence type="ECO:0000256" key="12">
    <source>
        <dbReference type="HAMAP-Rule" id="MF_01987"/>
    </source>
</evidence>
<name>A0ABX7P4W3_9BACT</name>
<dbReference type="PANTHER" id="PTHR10584">
    <property type="entry name" value="SUGAR KINASE"/>
    <property type="match status" value="1"/>
</dbReference>
<dbReference type="RefSeq" id="WP_206726992.1">
    <property type="nucleotide sequence ID" value="NZ_CP071090.1"/>
</dbReference>
<gene>
    <name evidence="12" type="primary">rbsK</name>
    <name evidence="14" type="ORF">JY651_11125</name>
</gene>
<feature type="binding site" evidence="12">
    <location>
        <position position="280"/>
    </location>
    <ligand>
        <name>ATP</name>
        <dbReference type="ChEBI" id="CHEBI:30616"/>
    </ligand>
</feature>
<evidence type="ECO:0000256" key="10">
    <source>
        <dbReference type="ARBA" id="ARBA00022958"/>
    </source>
</evidence>
<feature type="binding site" evidence="12">
    <location>
        <position position="291"/>
    </location>
    <ligand>
        <name>K(+)</name>
        <dbReference type="ChEBI" id="CHEBI:29103"/>
    </ligand>
</feature>
<feature type="binding site" evidence="12">
    <location>
        <position position="286"/>
    </location>
    <ligand>
        <name>K(+)</name>
        <dbReference type="ChEBI" id="CHEBI:29103"/>
    </ligand>
</feature>
<evidence type="ECO:0000256" key="2">
    <source>
        <dbReference type="ARBA" id="ARBA00012035"/>
    </source>
</evidence>
<comment type="activity regulation">
    <text evidence="12">Activated by a monovalent cation that binds near, but not in, the active site. The most likely occupant of the site in vivo is potassium. Ion binding induces a conformational change that may alter substrate affinity.</text>
</comment>
<dbReference type="EMBL" id="CP071090">
    <property type="protein sequence ID" value="QSQ25437.1"/>
    <property type="molecule type" value="Genomic_DNA"/>
</dbReference>
<dbReference type="InterPro" id="IPR029056">
    <property type="entry name" value="Ribokinase-like"/>
</dbReference>
<keyword evidence="9 12" id="KW-0460">Magnesium</keyword>
<keyword evidence="5 12" id="KW-0479">Metal-binding</keyword>
<keyword evidence="4 12" id="KW-0808">Transferase</keyword>
<dbReference type="InterPro" id="IPR011611">
    <property type="entry name" value="PfkB_dom"/>
</dbReference>
<comment type="cofactor">
    <cofactor evidence="12">
        <name>Mg(2+)</name>
        <dbReference type="ChEBI" id="CHEBI:18420"/>
    </cofactor>
    <text evidence="12">Requires a divalent cation, most likely magnesium in vivo, as an electrophilic catalyst to aid phosphoryl group transfer. It is the chelate of the metal and the nucleotide that is the actual substrate.</text>
</comment>
<comment type="subcellular location">
    <subcellularLocation>
        <location evidence="12">Cytoplasm</location>
    </subcellularLocation>
</comment>
<comment type="similarity">
    <text evidence="1">Belongs to the carbohydrate kinase pfkB family.</text>
</comment>
<feature type="domain" description="Carbohydrate kinase PfkB" evidence="13">
    <location>
        <begin position="7"/>
        <end position="298"/>
    </location>
</feature>
<comment type="pathway">
    <text evidence="12">Carbohydrate metabolism; D-ribose degradation; D-ribose 5-phosphate from beta-D-ribopyranose: step 2/2.</text>
</comment>
<dbReference type="EC" id="2.7.1.15" evidence="2 12"/>
<feature type="binding site" evidence="12">
    <location>
        <begin position="16"/>
        <end position="18"/>
    </location>
    <ligand>
        <name>substrate</name>
    </ligand>
</feature>
<dbReference type="InterPro" id="IPR002139">
    <property type="entry name" value="Ribo/fructo_kinase"/>
</dbReference>
<evidence type="ECO:0000313" key="14">
    <source>
        <dbReference type="EMBL" id="QSQ25437.1"/>
    </source>
</evidence>
<evidence type="ECO:0000256" key="11">
    <source>
        <dbReference type="ARBA" id="ARBA00023277"/>
    </source>
</evidence>
<feature type="active site" description="Proton acceptor" evidence="12">
    <location>
        <position position="256"/>
    </location>
</feature>
<evidence type="ECO:0000256" key="8">
    <source>
        <dbReference type="ARBA" id="ARBA00022840"/>
    </source>
</evidence>
<keyword evidence="6 12" id="KW-0547">Nucleotide-binding</keyword>
<feature type="binding site" evidence="12">
    <location>
        <position position="189"/>
    </location>
    <ligand>
        <name>ATP</name>
        <dbReference type="ChEBI" id="CHEBI:30616"/>
    </ligand>
</feature>
<evidence type="ECO:0000256" key="1">
    <source>
        <dbReference type="ARBA" id="ARBA00005380"/>
    </source>
</evidence>
<comment type="similarity">
    <text evidence="12">Belongs to the carbohydrate kinase PfkB family. Ribokinase subfamily.</text>
</comment>
<dbReference type="SUPFAM" id="SSF53613">
    <property type="entry name" value="Ribokinase-like"/>
    <property type="match status" value="1"/>
</dbReference>
<evidence type="ECO:0000259" key="13">
    <source>
        <dbReference type="Pfam" id="PF00294"/>
    </source>
</evidence>
<dbReference type="CDD" id="cd01174">
    <property type="entry name" value="ribokinase"/>
    <property type="match status" value="1"/>
</dbReference>
<keyword evidence="12" id="KW-0963">Cytoplasm</keyword>
<reference evidence="14 15" key="1">
    <citation type="submission" date="2021-02" db="EMBL/GenBank/DDBJ databases">
        <title>De Novo genome assembly of isolated myxobacteria.</title>
        <authorList>
            <person name="Stevens D.C."/>
        </authorList>
    </citation>
    <scope>NUCLEOTIDE SEQUENCE [LARGE SCALE GENOMIC DNA]</scope>
    <source>
        <strain evidence="15">SCPEA02</strain>
    </source>
</reference>
<dbReference type="PRINTS" id="PR00990">
    <property type="entry name" value="RIBOKINASE"/>
</dbReference>
<protein>
    <recommendedName>
        <fullName evidence="3 12">Ribokinase</fullName>
        <shortName evidence="12">RK</shortName>
        <ecNumber evidence="2 12">2.7.1.15</ecNumber>
    </recommendedName>
</protein>
<dbReference type="Proteomes" id="UP000662747">
    <property type="component" value="Chromosome"/>
</dbReference>
<evidence type="ECO:0000256" key="9">
    <source>
        <dbReference type="ARBA" id="ARBA00022842"/>
    </source>
</evidence>
<dbReference type="Pfam" id="PF00294">
    <property type="entry name" value="PfkB"/>
    <property type="match status" value="1"/>
</dbReference>
<keyword evidence="11 12" id="KW-0119">Carbohydrate metabolism</keyword>
<keyword evidence="15" id="KW-1185">Reference proteome</keyword>
<feature type="binding site" evidence="12">
    <location>
        <position position="256"/>
    </location>
    <ligand>
        <name>substrate</name>
    </ligand>
</feature>
<keyword evidence="10 12" id="KW-0630">Potassium</keyword>
<dbReference type="Gene3D" id="3.40.1190.20">
    <property type="match status" value="1"/>
</dbReference>
<feature type="binding site" evidence="12">
    <location>
        <position position="145"/>
    </location>
    <ligand>
        <name>substrate</name>
    </ligand>
</feature>
<comment type="caution">
    <text evidence="12">Lacks conserved residue(s) required for the propagation of feature annotation.</text>
</comment>
<comment type="function">
    <text evidence="12">Catalyzes the phosphorylation of ribose at O-5 in a reaction requiring ATP and magnesium. The resulting D-ribose-5-phosphate can then be used either for sythesis of nucleotides, histidine, and tryptophan, or as a component of the pentose phosphate pathway.</text>
</comment>
<dbReference type="HAMAP" id="MF_01987">
    <property type="entry name" value="Ribokinase"/>
    <property type="match status" value="1"/>
</dbReference>
<accession>A0ABX7P4W3</accession>
<evidence type="ECO:0000256" key="7">
    <source>
        <dbReference type="ARBA" id="ARBA00022777"/>
    </source>
</evidence>
<comment type="catalytic activity">
    <reaction evidence="12">
        <text>D-ribose + ATP = D-ribose 5-phosphate + ADP + H(+)</text>
        <dbReference type="Rhea" id="RHEA:13697"/>
        <dbReference type="ChEBI" id="CHEBI:15378"/>
        <dbReference type="ChEBI" id="CHEBI:30616"/>
        <dbReference type="ChEBI" id="CHEBI:47013"/>
        <dbReference type="ChEBI" id="CHEBI:78346"/>
        <dbReference type="ChEBI" id="CHEBI:456216"/>
        <dbReference type="EC" id="2.7.1.15"/>
    </reaction>
</comment>
<dbReference type="InterPro" id="IPR011877">
    <property type="entry name" value="Ribokinase"/>
</dbReference>
<feature type="binding site" evidence="12">
    <location>
        <position position="289"/>
    </location>
    <ligand>
        <name>K(+)</name>
        <dbReference type="ChEBI" id="CHEBI:29103"/>
    </ligand>
</feature>
<dbReference type="PROSITE" id="PS00584">
    <property type="entry name" value="PFKB_KINASES_2"/>
    <property type="match status" value="1"/>
</dbReference>
<evidence type="ECO:0000256" key="5">
    <source>
        <dbReference type="ARBA" id="ARBA00022723"/>
    </source>
</evidence>
<comment type="subunit">
    <text evidence="12">Homodimer.</text>
</comment>
<feature type="binding site" evidence="12">
    <location>
        <position position="252"/>
    </location>
    <ligand>
        <name>K(+)</name>
        <dbReference type="ChEBI" id="CHEBI:29103"/>
    </ligand>
</feature>
<dbReference type="InterPro" id="IPR002173">
    <property type="entry name" value="Carboh/pur_kinase_PfkB_CS"/>
</dbReference>
<keyword evidence="7 12" id="KW-0418">Kinase</keyword>
<feature type="binding site" evidence="12">
    <location>
        <position position="250"/>
    </location>
    <ligand>
        <name>K(+)</name>
        <dbReference type="ChEBI" id="CHEBI:29103"/>
    </ligand>
</feature>
<evidence type="ECO:0000313" key="15">
    <source>
        <dbReference type="Proteomes" id="UP000662747"/>
    </source>
</evidence>
<organism evidence="14 15">
    <name type="scientific">Pyxidicoccus parkwayensis</name>
    <dbReference type="NCBI Taxonomy" id="2813578"/>
    <lineage>
        <taxon>Bacteria</taxon>
        <taxon>Pseudomonadati</taxon>
        <taxon>Myxococcota</taxon>
        <taxon>Myxococcia</taxon>
        <taxon>Myxococcales</taxon>
        <taxon>Cystobacterineae</taxon>
        <taxon>Myxococcaceae</taxon>
        <taxon>Pyxidicoccus</taxon>
    </lineage>
</organism>
<evidence type="ECO:0000256" key="3">
    <source>
        <dbReference type="ARBA" id="ARBA00016943"/>
    </source>
</evidence>
<evidence type="ECO:0000256" key="4">
    <source>
        <dbReference type="ARBA" id="ARBA00022679"/>
    </source>
</evidence>
<dbReference type="PANTHER" id="PTHR10584:SF166">
    <property type="entry name" value="RIBOKINASE"/>
    <property type="match status" value="1"/>
</dbReference>
<sequence length="321" mass="32861">MATGEQADIVVVGGINTDFLVQGPRLPVPGDNVQGHLFLESLGGKGAIGAVGAARLGARVALIGRVGMDARGLSLLEQLSDEGLDIGGVARDPSSLTGVVLEMVDEAGAKQTLAAPGANRSMRVSDVMQAEERISAASVLLIDLEVPLEVVSAAIHHARAAGTHVVLDPAPAMSLSEDLLEAVHVIRPNAQEAEALTGVEVRDRDSARQAAENLLRRGVGGVVVASPDGSLVVSSEGELWLPDLDVERADTTGAGDAFCAALSVALAEGKSLAQAARFAHEASALATMRLGALGGLPTREQVESRLAMLRPSALSPEAAPL</sequence>